<sequence length="113" mass="13130">MTMRNFLPNSICWMALGWMKVGLSEEDAAKQPNLSCSVLHRQWNQLQQDKLQRHFSQVSHALQPHLMVIIWFFQSEEERALLCLTSFLVIFQQHGDEDLSQVHAVRLPTSLAL</sequence>
<feature type="chain" id="PRO_5021361705" evidence="1">
    <location>
        <begin position="25"/>
        <end position="113"/>
    </location>
</feature>
<dbReference type="Proteomes" id="UP000499080">
    <property type="component" value="Unassembled WGS sequence"/>
</dbReference>
<dbReference type="EMBL" id="BGPR01000279">
    <property type="protein sequence ID" value="GBM10040.1"/>
    <property type="molecule type" value="Genomic_DNA"/>
</dbReference>
<evidence type="ECO:0000313" key="2">
    <source>
        <dbReference type="EMBL" id="GBM10040.1"/>
    </source>
</evidence>
<reference evidence="2 3" key="1">
    <citation type="journal article" date="2019" name="Sci. Rep.">
        <title>Orb-weaving spider Araneus ventricosus genome elucidates the spidroin gene catalogue.</title>
        <authorList>
            <person name="Kono N."/>
            <person name="Nakamura H."/>
            <person name="Ohtoshi R."/>
            <person name="Moran D.A.P."/>
            <person name="Shinohara A."/>
            <person name="Yoshida Y."/>
            <person name="Fujiwara M."/>
            <person name="Mori M."/>
            <person name="Tomita M."/>
            <person name="Arakawa K."/>
        </authorList>
    </citation>
    <scope>NUCLEOTIDE SEQUENCE [LARGE SCALE GENOMIC DNA]</scope>
</reference>
<dbReference type="AlphaFoldDB" id="A0A4Y2D023"/>
<name>A0A4Y2D023_ARAVE</name>
<organism evidence="2 3">
    <name type="scientific">Araneus ventricosus</name>
    <name type="common">Orbweaver spider</name>
    <name type="synonym">Epeira ventricosa</name>
    <dbReference type="NCBI Taxonomy" id="182803"/>
    <lineage>
        <taxon>Eukaryota</taxon>
        <taxon>Metazoa</taxon>
        <taxon>Ecdysozoa</taxon>
        <taxon>Arthropoda</taxon>
        <taxon>Chelicerata</taxon>
        <taxon>Arachnida</taxon>
        <taxon>Araneae</taxon>
        <taxon>Araneomorphae</taxon>
        <taxon>Entelegynae</taxon>
        <taxon>Araneoidea</taxon>
        <taxon>Araneidae</taxon>
        <taxon>Araneus</taxon>
    </lineage>
</organism>
<keyword evidence="1" id="KW-0732">Signal</keyword>
<gene>
    <name evidence="2" type="ORF">AVEN_24021_1</name>
</gene>
<protein>
    <submittedName>
        <fullName evidence="2">Uncharacterized protein</fullName>
    </submittedName>
</protein>
<comment type="caution">
    <text evidence="2">The sequence shown here is derived from an EMBL/GenBank/DDBJ whole genome shotgun (WGS) entry which is preliminary data.</text>
</comment>
<feature type="signal peptide" evidence="1">
    <location>
        <begin position="1"/>
        <end position="24"/>
    </location>
</feature>
<evidence type="ECO:0000256" key="1">
    <source>
        <dbReference type="SAM" id="SignalP"/>
    </source>
</evidence>
<evidence type="ECO:0000313" key="3">
    <source>
        <dbReference type="Proteomes" id="UP000499080"/>
    </source>
</evidence>
<proteinExistence type="predicted"/>
<accession>A0A4Y2D023</accession>
<keyword evidence="3" id="KW-1185">Reference proteome</keyword>